<dbReference type="RefSeq" id="WP_077590178.1">
    <property type="nucleotide sequence ID" value="NZ_CP019640.1"/>
</dbReference>
<dbReference type="AlphaFoldDB" id="A0A1Q2L2J6"/>
<dbReference type="InterPro" id="IPR007848">
    <property type="entry name" value="Small_mtfrase_dom"/>
</dbReference>
<sequence length="286" mass="31709">MNSKDKRIYEALNGASSYLKAQGREEGAARILLQHVLGLNQTALLASLRDPLDNETEKRYFELINQHAAGIPVQHLTGQEEFYGRTFLVNPDVLIPRPETEELIEETLRLIPEVFGNRQLNVADIGTGSGIIGITMKCELPEAQVTATDISRPALETAQKNADRLDAEVAFRLGHLTGPLAGSKWDVVLSNPPYIGQEEADTLADTVRDHEPHTALFADRHGLSLYEELAEKLPALMNRPALIGFEIGYMQGQAVKQLLEQAFPKAETSVKQDINGKDRMVFCIIR</sequence>
<dbReference type="Proteomes" id="UP000188184">
    <property type="component" value="Chromosome"/>
</dbReference>
<dbReference type="GO" id="GO:0032259">
    <property type="term" value="P:methylation"/>
    <property type="evidence" value="ECO:0007669"/>
    <property type="project" value="UniProtKB-KW"/>
</dbReference>
<dbReference type="KEGG" id="pmar:B0X71_15060"/>
<evidence type="ECO:0000256" key="5">
    <source>
        <dbReference type="HAMAP-Rule" id="MF_02126"/>
    </source>
</evidence>
<evidence type="ECO:0000256" key="2">
    <source>
        <dbReference type="ARBA" id="ARBA00022679"/>
    </source>
</evidence>
<evidence type="ECO:0000259" key="7">
    <source>
        <dbReference type="Pfam" id="PF17827"/>
    </source>
</evidence>
<feature type="binding site" evidence="5">
    <location>
        <begin position="126"/>
        <end position="130"/>
    </location>
    <ligand>
        <name>S-adenosyl-L-methionine</name>
        <dbReference type="ChEBI" id="CHEBI:59789"/>
    </ligand>
</feature>
<dbReference type="InterPro" id="IPR029063">
    <property type="entry name" value="SAM-dependent_MTases_sf"/>
</dbReference>
<protein>
    <recommendedName>
        <fullName evidence="5">Release factor glutamine methyltransferase</fullName>
        <shortName evidence="5">RF MTase</shortName>
        <ecNumber evidence="5">2.1.1.297</ecNumber>
    </recommendedName>
    <alternativeName>
        <fullName evidence="5">N5-glutamine methyltransferase PrmC</fullName>
    </alternativeName>
    <alternativeName>
        <fullName evidence="5">Protein-(glutamine-N5) MTase PrmC</fullName>
    </alternativeName>
    <alternativeName>
        <fullName evidence="5">Protein-glutamine N-methyltransferase PrmC</fullName>
    </alternativeName>
</protein>
<dbReference type="InterPro" id="IPR004556">
    <property type="entry name" value="HemK-like"/>
</dbReference>
<dbReference type="InterPro" id="IPR019874">
    <property type="entry name" value="RF_methyltr_PrmC"/>
</dbReference>
<feature type="binding site" evidence="5">
    <location>
        <position position="191"/>
    </location>
    <ligand>
        <name>S-adenosyl-L-methionine</name>
        <dbReference type="ChEBI" id="CHEBI:59789"/>
    </ligand>
</feature>
<dbReference type="SUPFAM" id="SSF53335">
    <property type="entry name" value="S-adenosyl-L-methionine-dependent methyltransferases"/>
    <property type="match status" value="1"/>
</dbReference>
<dbReference type="Gene3D" id="3.40.50.150">
    <property type="entry name" value="Vaccinia Virus protein VP39"/>
    <property type="match status" value="1"/>
</dbReference>
<dbReference type="EMBL" id="CP019640">
    <property type="protein sequence ID" value="AQQ54287.1"/>
    <property type="molecule type" value="Genomic_DNA"/>
</dbReference>
<feature type="binding site" evidence="5">
    <location>
        <begin position="191"/>
        <end position="194"/>
    </location>
    <ligand>
        <name>substrate</name>
    </ligand>
</feature>
<dbReference type="Pfam" id="PF17827">
    <property type="entry name" value="PrmC_N"/>
    <property type="match status" value="1"/>
</dbReference>
<dbReference type="NCBIfam" id="TIGR00536">
    <property type="entry name" value="hemK_fam"/>
    <property type="match status" value="1"/>
</dbReference>
<keyword evidence="3 5" id="KW-0949">S-adenosyl-L-methionine</keyword>
<evidence type="ECO:0000259" key="6">
    <source>
        <dbReference type="Pfam" id="PF05175"/>
    </source>
</evidence>
<dbReference type="InterPro" id="IPR050320">
    <property type="entry name" value="N5-glutamine_MTase"/>
</dbReference>
<reference evidence="8 9" key="1">
    <citation type="submission" date="2017-02" db="EMBL/GenBank/DDBJ databases">
        <title>The complete genomic sequence of a novel cold adapted crude oil-degrading bacterium Planococcus qaidamina Y42.</title>
        <authorList>
            <person name="Yang R."/>
        </authorList>
    </citation>
    <scope>NUCLEOTIDE SEQUENCE [LARGE SCALE GENOMIC DNA]</scope>
    <source>
        <strain evidence="8 9">Y42</strain>
    </source>
</reference>
<dbReference type="HAMAP" id="MF_02126">
    <property type="entry name" value="RF_methyltr_PrmC"/>
    <property type="match status" value="1"/>
</dbReference>
<dbReference type="NCBIfam" id="TIGR03534">
    <property type="entry name" value="RF_mod_PrmC"/>
    <property type="match status" value="1"/>
</dbReference>
<name>A0A1Q2L2J6_9BACL</name>
<dbReference type="InterPro" id="IPR040758">
    <property type="entry name" value="PrmC_N"/>
</dbReference>
<organism evidence="8 9">
    <name type="scientific">Planococcus lenghuensis</name>
    <dbReference type="NCBI Taxonomy" id="2213202"/>
    <lineage>
        <taxon>Bacteria</taxon>
        <taxon>Bacillati</taxon>
        <taxon>Bacillota</taxon>
        <taxon>Bacilli</taxon>
        <taxon>Bacillales</taxon>
        <taxon>Caryophanaceae</taxon>
        <taxon>Planococcus</taxon>
    </lineage>
</organism>
<dbReference type="OrthoDB" id="9800643at2"/>
<comment type="caution">
    <text evidence="5">Lacks conserved residue(s) required for the propagation of feature annotation.</text>
</comment>
<comment type="function">
    <text evidence="5">Methylates the class 1 translation termination release factors RF1/PrfA and RF2/PrfB on the glutamine residue of the universally conserved GGQ motif.</text>
</comment>
<keyword evidence="2 5" id="KW-0808">Transferase</keyword>
<keyword evidence="9" id="KW-1185">Reference proteome</keyword>
<comment type="similarity">
    <text evidence="5">Belongs to the protein N5-glutamine methyltransferase family. PrmC subfamily.</text>
</comment>
<dbReference type="PANTHER" id="PTHR18895:SF74">
    <property type="entry name" value="MTRF1L RELEASE FACTOR GLUTAMINE METHYLTRANSFERASE"/>
    <property type="match status" value="1"/>
</dbReference>
<evidence type="ECO:0000256" key="1">
    <source>
        <dbReference type="ARBA" id="ARBA00022603"/>
    </source>
</evidence>
<evidence type="ECO:0000256" key="3">
    <source>
        <dbReference type="ARBA" id="ARBA00022691"/>
    </source>
</evidence>
<dbReference type="CDD" id="cd02440">
    <property type="entry name" value="AdoMet_MTases"/>
    <property type="match status" value="1"/>
</dbReference>
<gene>
    <name evidence="5" type="primary">prmC</name>
    <name evidence="8" type="ORF">B0X71_15060</name>
</gene>
<accession>A0A1Q2L2J6</accession>
<evidence type="ECO:0000313" key="9">
    <source>
        <dbReference type="Proteomes" id="UP000188184"/>
    </source>
</evidence>
<evidence type="ECO:0000313" key="8">
    <source>
        <dbReference type="EMBL" id="AQQ54287.1"/>
    </source>
</evidence>
<dbReference type="PROSITE" id="PS00092">
    <property type="entry name" value="N6_MTASE"/>
    <property type="match status" value="1"/>
</dbReference>
<feature type="domain" description="Methyltransferase small" evidence="6">
    <location>
        <begin position="117"/>
        <end position="200"/>
    </location>
</feature>
<dbReference type="PANTHER" id="PTHR18895">
    <property type="entry name" value="HEMK METHYLTRANSFERASE"/>
    <property type="match status" value="1"/>
</dbReference>
<dbReference type="Pfam" id="PF05175">
    <property type="entry name" value="MTS"/>
    <property type="match status" value="1"/>
</dbReference>
<dbReference type="EC" id="2.1.1.297" evidence="5"/>
<dbReference type="GO" id="GO:0102559">
    <property type="term" value="F:peptide chain release factor N(5)-glutamine methyltransferase activity"/>
    <property type="evidence" value="ECO:0007669"/>
    <property type="project" value="UniProtKB-EC"/>
</dbReference>
<dbReference type="InterPro" id="IPR002052">
    <property type="entry name" value="DNA_methylase_N6_adenine_CS"/>
</dbReference>
<comment type="catalytic activity">
    <reaction evidence="4 5">
        <text>L-glutaminyl-[peptide chain release factor] + S-adenosyl-L-methionine = N(5)-methyl-L-glutaminyl-[peptide chain release factor] + S-adenosyl-L-homocysteine + H(+)</text>
        <dbReference type="Rhea" id="RHEA:42896"/>
        <dbReference type="Rhea" id="RHEA-COMP:10271"/>
        <dbReference type="Rhea" id="RHEA-COMP:10272"/>
        <dbReference type="ChEBI" id="CHEBI:15378"/>
        <dbReference type="ChEBI" id="CHEBI:30011"/>
        <dbReference type="ChEBI" id="CHEBI:57856"/>
        <dbReference type="ChEBI" id="CHEBI:59789"/>
        <dbReference type="ChEBI" id="CHEBI:61891"/>
        <dbReference type="EC" id="2.1.1.297"/>
    </reaction>
</comment>
<feature type="binding site" evidence="5">
    <location>
        <position position="149"/>
    </location>
    <ligand>
        <name>S-adenosyl-L-methionine</name>
        <dbReference type="ChEBI" id="CHEBI:59789"/>
    </ligand>
</feature>
<feature type="domain" description="Release factor glutamine methyltransferase N-terminal" evidence="7">
    <location>
        <begin position="10"/>
        <end position="78"/>
    </location>
</feature>
<evidence type="ECO:0000256" key="4">
    <source>
        <dbReference type="ARBA" id="ARBA00048391"/>
    </source>
</evidence>
<proteinExistence type="inferred from homology"/>
<dbReference type="Gene3D" id="1.10.8.10">
    <property type="entry name" value="DNA helicase RuvA subunit, C-terminal domain"/>
    <property type="match status" value="1"/>
</dbReference>
<dbReference type="GO" id="GO:0003676">
    <property type="term" value="F:nucleic acid binding"/>
    <property type="evidence" value="ECO:0007669"/>
    <property type="project" value="InterPro"/>
</dbReference>
<keyword evidence="1 5" id="KW-0489">Methyltransferase</keyword>